<dbReference type="Pfam" id="PF00638">
    <property type="entry name" value="Ran_BP1"/>
    <property type="match status" value="1"/>
</dbReference>
<dbReference type="SMART" id="SM00160">
    <property type="entry name" value="RanBD"/>
    <property type="match status" value="1"/>
</dbReference>
<keyword evidence="3" id="KW-0811">Translocation</keyword>
<evidence type="ECO:0000259" key="6">
    <source>
        <dbReference type="PROSITE" id="PS50196"/>
    </source>
</evidence>
<dbReference type="CDD" id="cd13179">
    <property type="entry name" value="RanBD_RanBP1"/>
    <property type="match status" value="1"/>
</dbReference>
<organism evidence="7 8">
    <name type="scientific">Ostreobium quekettii</name>
    <dbReference type="NCBI Taxonomy" id="121088"/>
    <lineage>
        <taxon>Eukaryota</taxon>
        <taxon>Viridiplantae</taxon>
        <taxon>Chlorophyta</taxon>
        <taxon>core chlorophytes</taxon>
        <taxon>Ulvophyceae</taxon>
        <taxon>TCBD clade</taxon>
        <taxon>Bryopsidales</taxon>
        <taxon>Ostreobineae</taxon>
        <taxon>Ostreobiaceae</taxon>
        <taxon>Ostreobium</taxon>
    </lineage>
</organism>
<protein>
    <recommendedName>
        <fullName evidence="6">RanBD1 domain-containing protein</fullName>
    </recommendedName>
</protein>
<feature type="compositionally biased region" description="Acidic residues" evidence="5">
    <location>
        <begin position="48"/>
        <end position="59"/>
    </location>
</feature>
<evidence type="ECO:0000256" key="4">
    <source>
        <dbReference type="ARBA" id="ARBA00023132"/>
    </source>
</evidence>
<dbReference type="EMBL" id="CAJHUC010003079">
    <property type="protein sequence ID" value="CAD7705310.1"/>
    <property type="molecule type" value="Genomic_DNA"/>
</dbReference>
<keyword evidence="4" id="KW-0539">Nucleus</keyword>
<keyword evidence="2" id="KW-0813">Transport</keyword>
<dbReference type="PANTHER" id="PTHR23138:SF87">
    <property type="entry name" value="E3 SUMO-PROTEIN LIGASE RANBP2"/>
    <property type="match status" value="1"/>
</dbReference>
<keyword evidence="4" id="KW-0653">Protein transport</keyword>
<dbReference type="PROSITE" id="PS50196">
    <property type="entry name" value="RANBD1"/>
    <property type="match status" value="1"/>
</dbReference>
<evidence type="ECO:0000313" key="8">
    <source>
        <dbReference type="Proteomes" id="UP000708148"/>
    </source>
</evidence>
<feature type="region of interest" description="Disordered" evidence="5">
    <location>
        <begin position="26"/>
        <end position="59"/>
    </location>
</feature>
<keyword evidence="4" id="KW-0906">Nuclear pore complex</keyword>
<dbReference type="Gene3D" id="2.30.29.30">
    <property type="entry name" value="Pleckstrin-homology domain (PH domain)/Phosphotyrosine-binding domain (PTB)"/>
    <property type="match status" value="1"/>
</dbReference>
<evidence type="ECO:0000256" key="2">
    <source>
        <dbReference type="ARBA" id="ARBA00022816"/>
    </source>
</evidence>
<dbReference type="GO" id="GO:0006913">
    <property type="term" value="P:nucleocytoplasmic transport"/>
    <property type="evidence" value="ECO:0007669"/>
    <property type="project" value="InterPro"/>
</dbReference>
<evidence type="ECO:0000256" key="3">
    <source>
        <dbReference type="ARBA" id="ARBA00023010"/>
    </source>
</evidence>
<dbReference type="AlphaFoldDB" id="A0A8S1JDH7"/>
<dbReference type="InterPro" id="IPR011993">
    <property type="entry name" value="PH-like_dom_sf"/>
</dbReference>
<evidence type="ECO:0000313" key="7">
    <source>
        <dbReference type="EMBL" id="CAD7705310.1"/>
    </source>
</evidence>
<proteinExistence type="predicted"/>
<dbReference type="InterPro" id="IPR045256">
    <property type="entry name" value="RanBP1_RanBD"/>
</dbReference>
<dbReference type="GO" id="GO:0005737">
    <property type="term" value="C:cytoplasm"/>
    <property type="evidence" value="ECO:0007669"/>
    <property type="project" value="TreeGrafter"/>
</dbReference>
<sequence length="226" mass="25380">MSDQPAEASSQDASKAPIFGSQFKFGQQQGFSGFSGVSPVEEPKAADDGEEPAGEEECQAEFKPVVQLAEVQTTTGEEDEEVALEHKAKLYRFDGEWKERGVGMARILKHKQTGKYRLLMREEKTLKVRANHHILPTAKLQEHTGNEKAWVWSTMDFAEEEQKNEKFCIRFGTIEKAQEFKKVYEVAQEANATLFPKAKKPKEESAEAAAVKDLSKQLEEKAKVEG</sequence>
<name>A0A8S1JDH7_9CHLO</name>
<comment type="caution">
    <text evidence="7">The sequence shown here is derived from an EMBL/GenBank/DDBJ whole genome shotgun (WGS) entry which is preliminary data.</text>
</comment>
<dbReference type="GO" id="GO:0015031">
    <property type="term" value="P:protein transport"/>
    <property type="evidence" value="ECO:0007669"/>
    <property type="project" value="UniProtKB-KW"/>
</dbReference>
<dbReference type="PANTHER" id="PTHR23138">
    <property type="entry name" value="RAN BINDING PROTEIN"/>
    <property type="match status" value="1"/>
</dbReference>
<reference evidence="7" key="1">
    <citation type="submission" date="2020-12" db="EMBL/GenBank/DDBJ databases">
        <authorList>
            <person name="Iha C."/>
        </authorList>
    </citation>
    <scope>NUCLEOTIDE SEQUENCE</scope>
</reference>
<evidence type="ECO:0000256" key="1">
    <source>
        <dbReference type="ARBA" id="ARBA00004567"/>
    </source>
</evidence>
<evidence type="ECO:0000256" key="5">
    <source>
        <dbReference type="SAM" id="MobiDB-lite"/>
    </source>
</evidence>
<feature type="compositionally biased region" description="Low complexity" evidence="5">
    <location>
        <begin position="26"/>
        <end position="38"/>
    </location>
</feature>
<feature type="domain" description="RanBD1" evidence="6">
    <location>
        <begin position="61"/>
        <end position="193"/>
    </location>
</feature>
<dbReference type="GO" id="GO:0051028">
    <property type="term" value="P:mRNA transport"/>
    <property type="evidence" value="ECO:0007669"/>
    <property type="project" value="UniProtKB-KW"/>
</dbReference>
<dbReference type="InterPro" id="IPR000156">
    <property type="entry name" value="Ran_bind_dom"/>
</dbReference>
<gene>
    <name evidence="7" type="ORF">OSTQU699_LOCUS10665</name>
</gene>
<dbReference type="FunFam" id="2.30.29.30:FF:000312">
    <property type="entry name" value="Ran binding protein 1"/>
    <property type="match status" value="1"/>
</dbReference>
<keyword evidence="2" id="KW-0509">mRNA transport</keyword>
<keyword evidence="8" id="KW-1185">Reference proteome</keyword>
<dbReference type="GO" id="GO:0005643">
    <property type="term" value="C:nuclear pore"/>
    <property type="evidence" value="ECO:0007669"/>
    <property type="project" value="UniProtKB-SubCell"/>
</dbReference>
<comment type="subcellular location">
    <subcellularLocation>
        <location evidence="1">Nucleus</location>
        <location evidence="1">Nuclear pore complex</location>
    </subcellularLocation>
</comment>
<dbReference type="Proteomes" id="UP000708148">
    <property type="component" value="Unassembled WGS sequence"/>
</dbReference>
<dbReference type="InterPro" id="IPR045255">
    <property type="entry name" value="RanBP1-like"/>
</dbReference>
<dbReference type="GO" id="GO:0005096">
    <property type="term" value="F:GTPase activator activity"/>
    <property type="evidence" value="ECO:0007669"/>
    <property type="project" value="TreeGrafter"/>
</dbReference>
<dbReference type="SUPFAM" id="SSF50729">
    <property type="entry name" value="PH domain-like"/>
    <property type="match status" value="1"/>
</dbReference>
<dbReference type="OrthoDB" id="2357150at2759"/>
<accession>A0A8S1JDH7</accession>